<dbReference type="InterPro" id="IPR051265">
    <property type="entry name" value="HIBADH-related_NP60_sf"/>
</dbReference>
<evidence type="ECO:0000313" key="7">
    <source>
        <dbReference type="Proteomes" id="UP000199372"/>
    </source>
</evidence>
<dbReference type="SUPFAM" id="SSF48179">
    <property type="entry name" value="6-phosphogluconate dehydrogenase C-terminal domain-like"/>
    <property type="match status" value="1"/>
</dbReference>
<dbReference type="PANTHER" id="PTHR43580">
    <property type="entry name" value="OXIDOREDUCTASE GLYR1-RELATED"/>
    <property type="match status" value="1"/>
</dbReference>
<dbReference type="Gene3D" id="3.40.50.720">
    <property type="entry name" value="NAD(P)-binding Rossmann-like Domain"/>
    <property type="match status" value="1"/>
</dbReference>
<dbReference type="Gene3D" id="1.10.1040.10">
    <property type="entry name" value="N-(1-d-carboxylethyl)-l-norvaline Dehydrogenase, domain 2"/>
    <property type="match status" value="1"/>
</dbReference>
<dbReference type="OrthoDB" id="9812907at2"/>
<evidence type="ECO:0000259" key="5">
    <source>
        <dbReference type="Pfam" id="PF14833"/>
    </source>
</evidence>
<keyword evidence="2" id="KW-0520">NAD</keyword>
<protein>
    <submittedName>
        <fullName evidence="6">3-hydroxyisobutyrate dehydrogenase</fullName>
    </submittedName>
</protein>
<feature type="domain" description="6-phosphogluconate dehydrogenase NADP-binding" evidence="4">
    <location>
        <begin position="4"/>
        <end position="160"/>
    </location>
</feature>
<dbReference type="InterPro" id="IPR008927">
    <property type="entry name" value="6-PGluconate_DH-like_C_sf"/>
</dbReference>
<feature type="domain" description="3-hydroxyisobutyrate dehydrogenase-like NAD-binding" evidence="5">
    <location>
        <begin position="163"/>
        <end position="285"/>
    </location>
</feature>
<name>A0A1H8AHH2_9RHOB</name>
<keyword evidence="7" id="KW-1185">Reference proteome</keyword>
<dbReference type="InterPro" id="IPR013328">
    <property type="entry name" value="6PGD_dom2"/>
</dbReference>
<gene>
    <name evidence="6" type="ORF">SAMN04488011_101167</name>
</gene>
<dbReference type="EMBL" id="FOCM01000001">
    <property type="protein sequence ID" value="SEM70170.1"/>
    <property type="molecule type" value="Genomic_DNA"/>
</dbReference>
<dbReference type="InterPro" id="IPR015815">
    <property type="entry name" value="HIBADH-related"/>
</dbReference>
<dbReference type="GO" id="GO:0051287">
    <property type="term" value="F:NAD binding"/>
    <property type="evidence" value="ECO:0007669"/>
    <property type="project" value="InterPro"/>
</dbReference>
<feature type="active site" evidence="3">
    <location>
        <position position="169"/>
    </location>
</feature>
<evidence type="ECO:0000256" key="3">
    <source>
        <dbReference type="PIRSR" id="PIRSR000103-1"/>
    </source>
</evidence>
<dbReference type="InterPro" id="IPR036291">
    <property type="entry name" value="NAD(P)-bd_dom_sf"/>
</dbReference>
<accession>A0A1H8AHH2</accession>
<dbReference type="SUPFAM" id="SSF51735">
    <property type="entry name" value="NAD(P)-binding Rossmann-fold domains"/>
    <property type="match status" value="1"/>
</dbReference>
<dbReference type="PANTHER" id="PTHR43580:SF2">
    <property type="entry name" value="CYTOKINE-LIKE NUCLEAR FACTOR N-PAC"/>
    <property type="match status" value="1"/>
</dbReference>
<reference evidence="7" key="1">
    <citation type="submission" date="2016-10" db="EMBL/GenBank/DDBJ databases">
        <authorList>
            <person name="Varghese N."/>
            <person name="Submissions S."/>
        </authorList>
    </citation>
    <scope>NUCLEOTIDE SEQUENCE [LARGE SCALE GENOMIC DNA]</scope>
    <source>
        <strain evidence="7">DSM 26893</strain>
    </source>
</reference>
<evidence type="ECO:0000313" key="6">
    <source>
        <dbReference type="EMBL" id="SEM70170.1"/>
    </source>
</evidence>
<dbReference type="PIRSF" id="PIRSF000103">
    <property type="entry name" value="HIBADH"/>
    <property type="match status" value="1"/>
</dbReference>
<evidence type="ECO:0000256" key="1">
    <source>
        <dbReference type="ARBA" id="ARBA00023002"/>
    </source>
</evidence>
<evidence type="ECO:0000259" key="4">
    <source>
        <dbReference type="Pfam" id="PF03446"/>
    </source>
</evidence>
<dbReference type="GO" id="GO:0050661">
    <property type="term" value="F:NADP binding"/>
    <property type="evidence" value="ECO:0007669"/>
    <property type="project" value="InterPro"/>
</dbReference>
<dbReference type="InterPro" id="IPR029154">
    <property type="entry name" value="HIBADH-like_NADP-bd"/>
</dbReference>
<organism evidence="6 7">
    <name type="scientific">Palleronia pelagia</name>
    <dbReference type="NCBI Taxonomy" id="387096"/>
    <lineage>
        <taxon>Bacteria</taxon>
        <taxon>Pseudomonadati</taxon>
        <taxon>Pseudomonadota</taxon>
        <taxon>Alphaproteobacteria</taxon>
        <taxon>Rhodobacterales</taxon>
        <taxon>Roseobacteraceae</taxon>
        <taxon>Palleronia</taxon>
    </lineage>
</organism>
<dbReference type="Pfam" id="PF14833">
    <property type="entry name" value="NAD_binding_11"/>
    <property type="match status" value="1"/>
</dbReference>
<dbReference type="GO" id="GO:0016491">
    <property type="term" value="F:oxidoreductase activity"/>
    <property type="evidence" value="ECO:0007669"/>
    <property type="project" value="UniProtKB-KW"/>
</dbReference>
<dbReference type="Proteomes" id="UP000199372">
    <property type="component" value="Unassembled WGS sequence"/>
</dbReference>
<dbReference type="AlphaFoldDB" id="A0A1H8AHH2"/>
<evidence type="ECO:0000256" key="2">
    <source>
        <dbReference type="ARBA" id="ARBA00023027"/>
    </source>
</evidence>
<sequence>MGERIGIAGTGRMGTAFAERLVATGHTVTVWNRTASGTKRAQSSGASVADNLSALVAVSDVILISVRDAAAVAAVIDGLAASDLSGRLVIDTSTLLPPEKERAAARVSDADGAFVDCSVGGTVAPALKGALLGLAGGSDADVARARTVMDHLCKRVAHVGPVGAGAQMKLAVNLPLALYWAALGESLSMLRGAGLSGEVIVDLLASSSAGPTVLGNRAGVVAATIDGTDQPGTFDIDGLAKDLQLARDWAAAKGAQVPLADAAARVYDAAQAEGLGGFDGSSLSRFAARR</sequence>
<proteinExistence type="predicted"/>
<dbReference type="InterPro" id="IPR006115">
    <property type="entry name" value="6PGDH_NADP-bd"/>
</dbReference>
<dbReference type="Pfam" id="PF03446">
    <property type="entry name" value="NAD_binding_2"/>
    <property type="match status" value="1"/>
</dbReference>
<keyword evidence="1" id="KW-0560">Oxidoreductase</keyword>